<evidence type="ECO:0000313" key="2">
    <source>
        <dbReference type="Proteomes" id="UP000887458"/>
    </source>
</evidence>
<evidence type="ECO:0000313" key="1">
    <source>
        <dbReference type="EMBL" id="KAH9425133.1"/>
    </source>
</evidence>
<proteinExistence type="predicted"/>
<protein>
    <recommendedName>
        <fullName evidence="3">Phospholipid scramblase</fullName>
    </recommendedName>
</protein>
<reference evidence="1 2" key="1">
    <citation type="journal article" date="2018" name="J. Allergy Clin. Immunol.">
        <title>High-quality assembly of Dermatophagoides pteronyssinus genome and transcriptome reveals a wide range of novel allergens.</title>
        <authorList>
            <person name="Liu X.Y."/>
            <person name="Yang K.Y."/>
            <person name="Wang M.Q."/>
            <person name="Kwok J.S."/>
            <person name="Zeng X."/>
            <person name="Yang Z."/>
            <person name="Xiao X.J."/>
            <person name="Lau C.P."/>
            <person name="Li Y."/>
            <person name="Huang Z.M."/>
            <person name="Ba J.G."/>
            <person name="Yim A.K."/>
            <person name="Ouyang C.Y."/>
            <person name="Ngai S.M."/>
            <person name="Chan T.F."/>
            <person name="Leung E.L."/>
            <person name="Liu L."/>
            <person name="Liu Z.G."/>
            <person name="Tsui S.K."/>
        </authorList>
    </citation>
    <scope>NUCLEOTIDE SEQUENCE [LARGE SCALE GENOMIC DNA]</scope>
    <source>
        <strain evidence="1">Derp</strain>
    </source>
</reference>
<comment type="caution">
    <text evidence="1">The sequence shown here is derived from an EMBL/GenBank/DDBJ whole genome shotgun (WGS) entry which is preliminary data.</text>
</comment>
<dbReference type="Proteomes" id="UP000887458">
    <property type="component" value="Unassembled WGS sequence"/>
</dbReference>
<evidence type="ECO:0008006" key="3">
    <source>
        <dbReference type="Google" id="ProtNLM"/>
    </source>
</evidence>
<accession>A0ABQ8JRW7</accession>
<name>A0ABQ8JRW7_DERPT</name>
<organism evidence="1 2">
    <name type="scientific">Dermatophagoides pteronyssinus</name>
    <name type="common">European house dust mite</name>
    <dbReference type="NCBI Taxonomy" id="6956"/>
    <lineage>
        <taxon>Eukaryota</taxon>
        <taxon>Metazoa</taxon>
        <taxon>Ecdysozoa</taxon>
        <taxon>Arthropoda</taxon>
        <taxon>Chelicerata</taxon>
        <taxon>Arachnida</taxon>
        <taxon>Acari</taxon>
        <taxon>Acariformes</taxon>
        <taxon>Sarcoptiformes</taxon>
        <taxon>Astigmata</taxon>
        <taxon>Psoroptidia</taxon>
        <taxon>Analgoidea</taxon>
        <taxon>Pyroglyphidae</taxon>
        <taxon>Dermatophagoidinae</taxon>
        <taxon>Dermatophagoides</taxon>
    </lineage>
</organism>
<gene>
    <name evidence="1" type="ORF">DERP_011861</name>
</gene>
<keyword evidence="2" id="KW-1185">Reference proteome</keyword>
<reference evidence="1 2" key="2">
    <citation type="journal article" date="2022" name="Mol. Biol. Evol.">
        <title>Comparative Genomics Reveals Insights into the Divergent Evolution of Astigmatic Mites and Household Pest Adaptations.</title>
        <authorList>
            <person name="Xiong Q."/>
            <person name="Wan A.T."/>
            <person name="Liu X."/>
            <person name="Fung C.S."/>
            <person name="Xiao X."/>
            <person name="Malainual N."/>
            <person name="Hou J."/>
            <person name="Wang L."/>
            <person name="Wang M."/>
            <person name="Yang K.Y."/>
            <person name="Cui Y."/>
            <person name="Leung E.L."/>
            <person name="Nong W."/>
            <person name="Shin S.K."/>
            <person name="Au S.W."/>
            <person name="Jeong K.Y."/>
            <person name="Chew F.T."/>
            <person name="Hui J.H."/>
            <person name="Leung T.F."/>
            <person name="Tungtrongchitr A."/>
            <person name="Zhong N."/>
            <person name="Liu Z."/>
            <person name="Tsui S.K."/>
        </authorList>
    </citation>
    <scope>NUCLEOTIDE SEQUENCE [LARGE SCALE GENOMIC DNA]</scope>
    <source>
        <strain evidence="1">Derp</strain>
    </source>
</reference>
<dbReference type="EMBL" id="NJHN03000023">
    <property type="protein sequence ID" value="KAH9425133.1"/>
    <property type="molecule type" value="Genomic_DNA"/>
</dbReference>
<sequence length="100" mass="10834">MVNIKCEKIFKKYEKENSNIKSVNSLKKTKIIIGDSTGGIFRLCNCLFNVADDGKIGDVIVRGGGCCCCCCIVPFDVGDVGVDDGSPINQSINFIKLTNH</sequence>